<dbReference type="EMBL" id="JBBPBM010000644">
    <property type="protein sequence ID" value="KAK8493124.1"/>
    <property type="molecule type" value="Genomic_DNA"/>
</dbReference>
<gene>
    <name evidence="2" type="ORF">V6N12_003658</name>
</gene>
<protein>
    <submittedName>
        <fullName evidence="2">Uncharacterized protein</fullName>
    </submittedName>
</protein>
<reference evidence="2 3" key="1">
    <citation type="journal article" date="2024" name="G3 (Bethesda)">
        <title>Genome assembly of Hibiscus sabdariffa L. provides insights into metabolisms of medicinal natural products.</title>
        <authorList>
            <person name="Kim T."/>
        </authorList>
    </citation>
    <scope>NUCLEOTIDE SEQUENCE [LARGE SCALE GENOMIC DNA]</scope>
    <source>
        <strain evidence="2">TK-2024</strain>
        <tissue evidence="2">Old leaves</tissue>
    </source>
</reference>
<sequence>MGMIAPSGDAGGQLSDDMEAMGTPVSLERLRAPLAVEDQREAIFFARHALQVSLLGRPPAGPTHAQEGRGFERPLKARTNDDTRNLGGTRLRIAQIWRLMILRLMLVMAFRFPGSWEQIYSIEICVVVKHHKDCIVSETGDFPTIKFFDRAHDQIDRSKKDVIIVRLLGRNIGESNLARRNKPAVTVPSLVSSVDVISLVPGSRITIDSRSVASPSGNHQVLSIQE</sequence>
<name>A0ABR2AIH8_9ROSI</name>
<organism evidence="2 3">
    <name type="scientific">Hibiscus sabdariffa</name>
    <name type="common">roselle</name>
    <dbReference type="NCBI Taxonomy" id="183260"/>
    <lineage>
        <taxon>Eukaryota</taxon>
        <taxon>Viridiplantae</taxon>
        <taxon>Streptophyta</taxon>
        <taxon>Embryophyta</taxon>
        <taxon>Tracheophyta</taxon>
        <taxon>Spermatophyta</taxon>
        <taxon>Magnoliopsida</taxon>
        <taxon>eudicotyledons</taxon>
        <taxon>Gunneridae</taxon>
        <taxon>Pentapetalae</taxon>
        <taxon>rosids</taxon>
        <taxon>malvids</taxon>
        <taxon>Malvales</taxon>
        <taxon>Malvaceae</taxon>
        <taxon>Malvoideae</taxon>
        <taxon>Hibiscus</taxon>
    </lineage>
</organism>
<evidence type="ECO:0000313" key="3">
    <source>
        <dbReference type="Proteomes" id="UP001472677"/>
    </source>
</evidence>
<accession>A0ABR2AIH8</accession>
<evidence type="ECO:0000256" key="1">
    <source>
        <dbReference type="SAM" id="MobiDB-lite"/>
    </source>
</evidence>
<feature type="region of interest" description="Disordered" evidence="1">
    <location>
        <begin position="58"/>
        <end position="82"/>
    </location>
</feature>
<keyword evidence="3" id="KW-1185">Reference proteome</keyword>
<feature type="compositionally biased region" description="Basic and acidic residues" evidence="1">
    <location>
        <begin position="66"/>
        <end position="82"/>
    </location>
</feature>
<dbReference type="Proteomes" id="UP001472677">
    <property type="component" value="Unassembled WGS sequence"/>
</dbReference>
<comment type="caution">
    <text evidence="2">The sequence shown here is derived from an EMBL/GenBank/DDBJ whole genome shotgun (WGS) entry which is preliminary data.</text>
</comment>
<proteinExistence type="predicted"/>
<evidence type="ECO:0000313" key="2">
    <source>
        <dbReference type="EMBL" id="KAK8493124.1"/>
    </source>
</evidence>